<dbReference type="EMBL" id="JBIAHM010000015">
    <property type="protein sequence ID" value="MFE9603979.1"/>
    <property type="molecule type" value="Genomic_DNA"/>
</dbReference>
<evidence type="ECO:0000259" key="7">
    <source>
        <dbReference type="Pfam" id="PF02687"/>
    </source>
</evidence>
<evidence type="ECO:0000313" key="9">
    <source>
        <dbReference type="Proteomes" id="UP001601303"/>
    </source>
</evidence>
<dbReference type="Pfam" id="PF02687">
    <property type="entry name" value="FtsX"/>
    <property type="match status" value="1"/>
</dbReference>
<feature type="domain" description="ABC3 transporter permease C-terminal" evidence="7">
    <location>
        <begin position="46"/>
        <end position="145"/>
    </location>
</feature>
<dbReference type="RefSeq" id="WP_388112963.1">
    <property type="nucleotide sequence ID" value="NZ_JBIAHM010000015.1"/>
</dbReference>
<keyword evidence="9" id="KW-1185">Reference proteome</keyword>
<protein>
    <submittedName>
        <fullName evidence="8">FtsX-like permease family protein</fullName>
    </submittedName>
</protein>
<dbReference type="InterPro" id="IPR003838">
    <property type="entry name" value="ABC3_permease_C"/>
</dbReference>
<proteinExistence type="predicted"/>
<sequence length="169" mass="16845">MSTPPVILMLSGSLQDKGVSAAAVSDRVRDLPGLFGAADLAMRVGVLVLALGALALGAVRAADSARARIGQFAILRILGSGRPELRRILLGEAVLSGGVAGVVGAIVGTVASAALAGPLSDVLGLPISVTGALPGPTWAVAALLLPAGTLFGSREVLRRDPYLAARAHS</sequence>
<evidence type="ECO:0000256" key="4">
    <source>
        <dbReference type="ARBA" id="ARBA00022989"/>
    </source>
</evidence>
<dbReference type="Proteomes" id="UP001601303">
    <property type="component" value="Unassembled WGS sequence"/>
</dbReference>
<evidence type="ECO:0000256" key="3">
    <source>
        <dbReference type="ARBA" id="ARBA00022692"/>
    </source>
</evidence>
<comment type="caution">
    <text evidence="8">The sequence shown here is derived from an EMBL/GenBank/DDBJ whole genome shotgun (WGS) entry which is preliminary data.</text>
</comment>
<keyword evidence="3 6" id="KW-0812">Transmembrane</keyword>
<evidence type="ECO:0000256" key="6">
    <source>
        <dbReference type="SAM" id="Phobius"/>
    </source>
</evidence>
<feature type="transmembrane region" description="Helical" evidence="6">
    <location>
        <begin position="40"/>
        <end position="59"/>
    </location>
</feature>
<keyword evidence="2" id="KW-1003">Cell membrane</keyword>
<reference evidence="8 9" key="1">
    <citation type="submission" date="2024-10" db="EMBL/GenBank/DDBJ databases">
        <title>The Natural Products Discovery Center: Release of the First 8490 Sequenced Strains for Exploring Actinobacteria Biosynthetic Diversity.</title>
        <authorList>
            <person name="Kalkreuter E."/>
            <person name="Kautsar S.A."/>
            <person name="Yang D."/>
            <person name="Bader C.D."/>
            <person name="Teijaro C.N."/>
            <person name="Fluegel L."/>
            <person name="Davis C.M."/>
            <person name="Simpson J.R."/>
            <person name="Lauterbach L."/>
            <person name="Steele A.D."/>
            <person name="Gui C."/>
            <person name="Meng S."/>
            <person name="Li G."/>
            <person name="Viehrig K."/>
            <person name="Ye F."/>
            <person name="Su P."/>
            <person name="Kiefer A.F."/>
            <person name="Nichols A."/>
            <person name="Cepeda A.J."/>
            <person name="Yan W."/>
            <person name="Fan B."/>
            <person name="Jiang Y."/>
            <person name="Adhikari A."/>
            <person name="Zheng C.-J."/>
            <person name="Schuster L."/>
            <person name="Cowan T.M."/>
            <person name="Smanski M.J."/>
            <person name="Chevrette M.G."/>
            <person name="De Carvalho L.P.S."/>
            <person name="Shen B."/>
        </authorList>
    </citation>
    <scope>NUCLEOTIDE SEQUENCE [LARGE SCALE GENOMIC DNA]</scope>
    <source>
        <strain evidence="8 9">NPDC006488</strain>
    </source>
</reference>
<gene>
    <name evidence="8" type="ORF">ACFYNQ_36125</name>
</gene>
<keyword evidence="5 6" id="KW-0472">Membrane</keyword>
<keyword evidence="4 6" id="KW-1133">Transmembrane helix</keyword>
<evidence type="ECO:0000313" key="8">
    <source>
        <dbReference type="EMBL" id="MFE9603979.1"/>
    </source>
</evidence>
<evidence type="ECO:0000256" key="5">
    <source>
        <dbReference type="ARBA" id="ARBA00023136"/>
    </source>
</evidence>
<name>A0ABW6MCW5_9ACTN</name>
<comment type="subcellular location">
    <subcellularLocation>
        <location evidence="1">Cell membrane</location>
        <topology evidence="1">Multi-pass membrane protein</topology>
    </subcellularLocation>
</comment>
<organism evidence="8 9">
    <name type="scientific">Streptomyces hokutonensis</name>
    <dbReference type="NCBI Taxonomy" id="1306990"/>
    <lineage>
        <taxon>Bacteria</taxon>
        <taxon>Bacillati</taxon>
        <taxon>Actinomycetota</taxon>
        <taxon>Actinomycetes</taxon>
        <taxon>Kitasatosporales</taxon>
        <taxon>Streptomycetaceae</taxon>
        <taxon>Streptomyces</taxon>
    </lineage>
</organism>
<feature type="transmembrane region" description="Helical" evidence="6">
    <location>
        <begin position="135"/>
        <end position="153"/>
    </location>
</feature>
<accession>A0ABW6MCW5</accession>
<evidence type="ECO:0000256" key="1">
    <source>
        <dbReference type="ARBA" id="ARBA00004651"/>
    </source>
</evidence>
<feature type="transmembrane region" description="Helical" evidence="6">
    <location>
        <begin position="88"/>
        <end position="115"/>
    </location>
</feature>
<evidence type="ECO:0000256" key="2">
    <source>
        <dbReference type="ARBA" id="ARBA00022475"/>
    </source>
</evidence>